<gene>
    <name evidence="1" type="ORF">Rcae01_02721</name>
</gene>
<protein>
    <recommendedName>
        <fullName evidence="3">PqqD family protein</fullName>
    </recommendedName>
</protein>
<evidence type="ECO:0000313" key="2">
    <source>
        <dbReference type="Proteomes" id="UP001416858"/>
    </source>
</evidence>
<dbReference type="EMBL" id="BAABRO010000005">
    <property type="protein sequence ID" value="GAA5507266.1"/>
    <property type="molecule type" value="Genomic_DNA"/>
</dbReference>
<dbReference type="InterPro" id="IPR041881">
    <property type="entry name" value="PqqD_sf"/>
</dbReference>
<accession>A0ABP9VR48</accession>
<dbReference type="InterPro" id="IPR008792">
    <property type="entry name" value="PQQD"/>
</dbReference>
<keyword evidence="2" id="KW-1185">Reference proteome</keyword>
<reference evidence="1 2" key="1">
    <citation type="submission" date="2024-02" db="EMBL/GenBank/DDBJ databases">
        <title>Rhodopirellula caenicola NBRC 110016.</title>
        <authorList>
            <person name="Ichikawa N."/>
            <person name="Katano-Makiyama Y."/>
            <person name="Hidaka K."/>
        </authorList>
    </citation>
    <scope>NUCLEOTIDE SEQUENCE [LARGE SCALE GENOMIC DNA]</scope>
    <source>
        <strain evidence="1 2">NBRC 110016</strain>
    </source>
</reference>
<dbReference type="Gene3D" id="1.10.10.1150">
    <property type="entry name" value="Coenzyme PQQ synthesis protein D (PqqD)"/>
    <property type="match status" value="1"/>
</dbReference>
<evidence type="ECO:0000313" key="1">
    <source>
        <dbReference type="EMBL" id="GAA5507266.1"/>
    </source>
</evidence>
<sequence length="94" mass="10415">MTIDTSTKVVPHNDTLFTQLHDGEAVLLHLETHAYYGLNETAARIWQLLSDGLTLGEVCCQLQSEFDVGDAEILQYVVAFAEELSTTKLVELSC</sequence>
<organism evidence="1 2">
    <name type="scientific">Novipirellula caenicola</name>
    <dbReference type="NCBI Taxonomy" id="1536901"/>
    <lineage>
        <taxon>Bacteria</taxon>
        <taxon>Pseudomonadati</taxon>
        <taxon>Planctomycetota</taxon>
        <taxon>Planctomycetia</taxon>
        <taxon>Pirellulales</taxon>
        <taxon>Pirellulaceae</taxon>
        <taxon>Novipirellula</taxon>
    </lineage>
</organism>
<evidence type="ECO:0008006" key="3">
    <source>
        <dbReference type="Google" id="ProtNLM"/>
    </source>
</evidence>
<proteinExistence type="predicted"/>
<dbReference type="RefSeq" id="WP_345684142.1">
    <property type="nucleotide sequence ID" value="NZ_BAABRO010000005.1"/>
</dbReference>
<dbReference type="Proteomes" id="UP001416858">
    <property type="component" value="Unassembled WGS sequence"/>
</dbReference>
<dbReference type="Pfam" id="PF05402">
    <property type="entry name" value="PqqD"/>
    <property type="match status" value="1"/>
</dbReference>
<name>A0ABP9VR48_9BACT</name>
<comment type="caution">
    <text evidence="1">The sequence shown here is derived from an EMBL/GenBank/DDBJ whole genome shotgun (WGS) entry which is preliminary data.</text>
</comment>